<protein>
    <recommendedName>
        <fullName evidence="3">L-Fucosyltransferase</fullName>
        <ecNumber evidence="3">2.4.1.-</ecNumber>
    </recommendedName>
</protein>
<dbReference type="GO" id="GO:0005975">
    <property type="term" value="P:carbohydrate metabolic process"/>
    <property type="evidence" value="ECO:0007669"/>
    <property type="project" value="InterPro"/>
</dbReference>
<keyword evidence="3" id="KW-0812">Transmembrane</keyword>
<comment type="subcellular location">
    <subcellularLocation>
        <location evidence="3">Golgi apparatus</location>
        <location evidence="3">Golgi stack membrane</location>
        <topology evidence="3">Single-pass type II membrane protein</topology>
    </subcellularLocation>
</comment>
<evidence type="ECO:0000313" key="5">
    <source>
        <dbReference type="WBParaSite" id="HPBE_0000597201-mRNA-1"/>
    </source>
</evidence>
<dbReference type="WBParaSite" id="HPBE_0000597201-mRNA-1">
    <property type="protein sequence ID" value="HPBE_0000597201-mRNA-1"/>
    <property type="gene ID" value="HPBE_0000597201"/>
</dbReference>
<sequence length="138" mass="15768">LLDDLFYIGVHVRRGMDIEMNGRNIEHGHQAAPADYYKKAMEFAKGDREKVITFDTHLMSAQKRKEISDSGMIFFCPGVHREVDMAILAQCDALVLSTGTFSWWSGFLNQKSSQVNHYKYQVSVLAKVLLQRISEARL</sequence>
<comment type="similarity">
    <text evidence="3">Belongs to the glycosyltransferase 11 family.</text>
</comment>
<keyword evidence="3" id="KW-0735">Signal-anchor</keyword>
<keyword evidence="2 3" id="KW-0808">Transferase</keyword>
<evidence type="ECO:0000256" key="1">
    <source>
        <dbReference type="ARBA" id="ARBA00022676"/>
    </source>
</evidence>
<evidence type="ECO:0000256" key="3">
    <source>
        <dbReference type="RuleBase" id="RU363129"/>
    </source>
</evidence>
<dbReference type="GO" id="GO:0008107">
    <property type="term" value="F:galactoside 2-alpha-L-fucosyltransferase activity"/>
    <property type="evidence" value="ECO:0007669"/>
    <property type="project" value="InterPro"/>
</dbReference>
<evidence type="ECO:0000256" key="2">
    <source>
        <dbReference type="ARBA" id="ARBA00022679"/>
    </source>
</evidence>
<dbReference type="EC" id="2.4.1.-" evidence="3"/>
<name>A0A183FGY2_HELPZ</name>
<organism evidence="4 5">
    <name type="scientific">Heligmosomoides polygyrus</name>
    <name type="common">Parasitic roundworm</name>
    <dbReference type="NCBI Taxonomy" id="6339"/>
    <lineage>
        <taxon>Eukaryota</taxon>
        <taxon>Metazoa</taxon>
        <taxon>Ecdysozoa</taxon>
        <taxon>Nematoda</taxon>
        <taxon>Chromadorea</taxon>
        <taxon>Rhabditida</taxon>
        <taxon>Rhabditina</taxon>
        <taxon>Rhabditomorpha</taxon>
        <taxon>Strongyloidea</taxon>
        <taxon>Heligmosomidae</taxon>
        <taxon>Heligmosomoides</taxon>
    </lineage>
</organism>
<dbReference type="Pfam" id="PF01531">
    <property type="entry name" value="Glyco_transf_11"/>
    <property type="match status" value="1"/>
</dbReference>
<dbReference type="Proteomes" id="UP000050761">
    <property type="component" value="Unassembled WGS sequence"/>
</dbReference>
<keyword evidence="3" id="KW-0333">Golgi apparatus</keyword>
<dbReference type="AlphaFoldDB" id="A0A183FGY2"/>
<comment type="pathway">
    <text evidence="3">Protein modification; protein glycosylation.</text>
</comment>
<dbReference type="GO" id="GO:0032580">
    <property type="term" value="C:Golgi cisterna membrane"/>
    <property type="evidence" value="ECO:0007669"/>
    <property type="project" value="UniProtKB-SubCell"/>
</dbReference>
<proteinExistence type="inferred from homology"/>
<accession>A0A183FGY2</accession>
<dbReference type="InterPro" id="IPR002516">
    <property type="entry name" value="Glyco_trans_11"/>
</dbReference>
<dbReference type="PANTHER" id="PTHR11927:SF9">
    <property type="entry name" value="L-FUCOSYLTRANSFERASE"/>
    <property type="match status" value="1"/>
</dbReference>
<reference evidence="5" key="1">
    <citation type="submission" date="2019-09" db="UniProtKB">
        <authorList>
            <consortium name="WormBaseParasite"/>
        </authorList>
    </citation>
    <scope>IDENTIFICATION</scope>
</reference>
<keyword evidence="1 3" id="KW-0328">Glycosyltransferase</keyword>
<dbReference type="UniPathway" id="UPA00378"/>
<keyword evidence="4" id="KW-1185">Reference proteome</keyword>
<keyword evidence="3" id="KW-0325">Glycoprotein</keyword>
<dbReference type="PANTHER" id="PTHR11927">
    <property type="entry name" value="GALACTOSIDE 2-L-FUCOSYLTRANSFERASE"/>
    <property type="match status" value="1"/>
</dbReference>
<evidence type="ECO:0000313" key="4">
    <source>
        <dbReference type="Proteomes" id="UP000050761"/>
    </source>
</evidence>